<evidence type="ECO:0000256" key="2">
    <source>
        <dbReference type="PROSITE-ProRule" id="PRU00358"/>
    </source>
</evidence>
<feature type="compositionally biased region" description="Basic and acidic residues" evidence="3">
    <location>
        <begin position="1"/>
        <end position="10"/>
    </location>
</feature>
<dbReference type="VEuPathDB" id="FungiDB:PADG_03885"/>
<evidence type="ECO:0000256" key="1">
    <source>
        <dbReference type="ARBA" id="ARBA00023242"/>
    </source>
</evidence>
<evidence type="ECO:0000313" key="5">
    <source>
        <dbReference type="EMBL" id="EEH47801.2"/>
    </source>
</evidence>
<dbReference type="PANTHER" id="PTHR14140:SF27">
    <property type="entry name" value="OS04G0289800 PROTEIN"/>
    <property type="match status" value="1"/>
</dbReference>
<feature type="region of interest" description="Disordered" evidence="3">
    <location>
        <begin position="71"/>
        <end position="99"/>
    </location>
</feature>
<protein>
    <recommendedName>
        <fullName evidence="4">YDG domain-containing protein</fullName>
    </recommendedName>
</protein>
<dbReference type="Proteomes" id="UP000001628">
    <property type="component" value="Unassembled WGS sequence"/>
</dbReference>
<dbReference type="Gene3D" id="2.30.280.10">
    <property type="entry name" value="SRA-YDG"/>
    <property type="match status" value="1"/>
</dbReference>
<dbReference type="Pfam" id="PF02182">
    <property type="entry name" value="SAD_SRA"/>
    <property type="match status" value="1"/>
</dbReference>
<dbReference type="STRING" id="502780.C1G9E9"/>
<dbReference type="GO" id="GO:0005634">
    <property type="term" value="C:nucleus"/>
    <property type="evidence" value="ECO:0007669"/>
    <property type="project" value="UniProtKB-SubCell"/>
</dbReference>
<name>C1G9E9_PARBD</name>
<feature type="compositionally biased region" description="Polar residues" evidence="3">
    <location>
        <begin position="11"/>
        <end position="22"/>
    </location>
</feature>
<dbReference type="GeneID" id="22583116"/>
<dbReference type="InterPro" id="IPR015947">
    <property type="entry name" value="PUA-like_sf"/>
</dbReference>
<dbReference type="PANTHER" id="PTHR14140">
    <property type="entry name" value="E3 UBIQUITIN-PROTEIN LIGASE UHRF-RELATED"/>
    <property type="match status" value="1"/>
</dbReference>
<dbReference type="OrthoDB" id="2270193at2759"/>
<dbReference type="InterPro" id="IPR045134">
    <property type="entry name" value="UHRF1/2-like"/>
</dbReference>
<accession>C1G9E9</accession>
<dbReference type="SMART" id="SM00466">
    <property type="entry name" value="SRA"/>
    <property type="match status" value="1"/>
</dbReference>
<reference evidence="5 6" key="1">
    <citation type="journal article" date="2011" name="PLoS Genet.">
        <title>Comparative genomic analysis of human fungal pathogens causing paracoccidioidomycosis.</title>
        <authorList>
            <person name="Desjardins C.A."/>
            <person name="Champion M.D."/>
            <person name="Holder J.W."/>
            <person name="Muszewska A."/>
            <person name="Goldberg J."/>
            <person name="Bailao A.M."/>
            <person name="Brigido M.M."/>
            <person name="Ferreira M.E."/>
            <person name="Garcia A.M."/>
            <person name="Grynberg M."/>
            <person name="Gujja S."/>
            <person name="Heiman D.I."/>
            <person name="Henn M.R."/>
            <person name="Kodira C.D."/>
            <person name="Leon-Narvaez H."/>
            <person name="Longo L.V."/>
            <person name="Ma L.J."/>
            <person name="Malavazi I."/>
            <person name="Matsuo A.L."/>
            <person name="Morais F.V."/>
            <person name="Pereira M."/>
            <person name="Rodriguez-Brito S."/>
            <person name="Sakthikumar S."/>
            <person name="Salem-Izacc S.M."/>
            <person name="Sykes S.M."/>
            <person name="Teixeira M.M."/>
            <person name="Vallejo M.C."/>
            <person name="Walter M.E."/>
            <person name="Yandava C."/>
            <person name="Young S."/>
            <person name="Zeng Q."/>
            <person name="Zucker J."/>
            <person name="Felipe M.S."/>
            <person name="Goldman G.H."/>
            <person name="Haas B.J."/>
            <person name="McEwen J.G."/>
            <person name="Nino-Vega G."/>
            <person name="Puccia R."/>
            <person name="San-Blas G."/>
            <person name="Soares C.M."/>
            <person name="Birren B.W."/>
            <person name="Cuomo C.A."/>
        </authorList>
    </citation>
    <scope>NUCLEOTIDE SEQUENCE [LARGE SCALE GENOMIC DNA]</scope>
    <source>
        <strain evidence="5 6">Pb18</strain>
    </source>
</reference>
<organism evidence="5 6">
    <name type="scientific">Paracoccidioides brasiliensis (strain Pb18)</name>
    <dbReference type="NCBI Taxonomy" id="502780"/>
    <lineage>
        <taxon>Eukaryota</taxon>
        <taxon>Fungi</taxon>
        <taxon>Dikarya</taxon>
        <taxon>Ascomycota</taxon>
        <taxon>Pezizomycotina</taxon>
        <taxon>Eurotiomycetes</taxon>
        <taxon>Eurotiomycetidae</taxon>
        <taxon>Onygenales</taxon>
        <taxon>Ajellomycetaceae</taxon>
        <taxon>Paracoccidioides</taxon>
    </lineage>
</organism>
<evidence type="ECO:0000313" key="6">
    <source>
        <dbReference type="Proteomes" id="UP000001628"/>
    </source>
</evidence>
<dbReference type="eggNOG" id="ENOG502SNPF">
    <property type="taxonomic scope" value="Eukaryota"/>
</dbReference>
<dbReference type="GO" id="GO:0016567">
    <property type="term" value="P:protein ubiquitination"/>
    <property type="evidence" value="ECO:0007669"/>
    <property type="project" value="TreeGrafter"/>
</dbReference>
<proteinExistence type="predicted"/>
<dbReference type="KEGG" id="pbn:PADG_03885"/>
<gene>
    <name evidence="5" type="ORF">PADG_03885</name>
</gene>
<dbReference type="InterPro" id="IPR036987">
    <property type="entry name" value="SRA-YDG_sf"/>
</dbReference>
<dbReference type="AlphaFoldDB" id="C1G9E9"/>
<keyword evidence="1 2" id="KW-0539">Nucleus</keyword>
<dbReference type="GO" id="GO:0061630">
    <property type="term" value="F:ubiquitin protein ligase activity"/>
    <property type="evidence" value="ECO:0007669"/>
    <property type="project" value="TreeGrafter"/>
</dbReference>
<keyword evidence="6" id="KW-1185">Reference proteome</keyword>
<sequence>MDSDKVKSESSEQPGVTFSAPSFYQKLEARLEEIRKQRAANVKSSADTSMKAEETATVVAVATDTNLEAGETATSAASLQENDKPAGQPGQIPKRKRPVDPLPCTCAISENCCRAARDGVSDCRLNSGTLGHPPKRQQKTRTPFLSSSTRFISTKEKARLQRSADDVLKILALFNKSATASEKERATLFKETRDHVHHLQFYDIEPAFPSVLQKFLDQDTGLPAIIKSSTVPWDVKLDCEAILNRWEHEDFDPDLLRGIITRQVSGPPTSGAQSAGKTTKLVTSRSFDKMFKFKKNSLVVGKNDLYNGQWFPLQIIAVRDGAHGNIEGGISGRSGLGAVSIVLGSAGNGYPDVDEGDTILYCGTRGKDGVASSGTKLLIESFEKKIPIRVLRSCKLPKINPYRPAMGFRYDGLYDIHGMEVLDKPSMLHRFKLRRIPEQTPIRYQGDEKRPTKRELEEWKRVYNLTAIWKVN</sequence>
<dbReference type="SUPFAM" id="SSF88697">
    <property type="entry name" value="PUA domain-like"/>
    <property type="match status" value="1"/>
</dbReference>
<dbReference type="HOGENOM" id="CLU_045273_0_0_1"/>
<evidence type="ECO:0000256" key="3">
    <source>
        <dbReference type="SAM" id="MobiDB-lite"/>
    </source>
</evidence>
<dbReference type="PROSITE" id="PS51015">
    <property type="entry name" value="YDG"/>
    <property type="match status" value="1"/>
</dbReference>
<evidence type="ECO:0000259" key="4">
    <source>
        <dbReference type="PROSITE" id="PS51015"/>
    </source>
</evidence>
<feature type="domain" description="YDG" evidence="4">
    <location>
        <begin position="300"/>
        <end position="437"/>
    </location>
</feature>
<dbReference type="GO" id="GO:0044027">
    <property type="term" value="P:negative regulation of gene expression via chromosomal CpG island methylation"/>
    <property type="evidence" value="ECO:0007669"/>
    <property type="project" value="TreeGrafter"/>
</dbReference>
<feature type="region of interest" description="Disordered" evidence="3">
    <location>
        <begin position="1"/>
        <end position="22"/>
    </location>
</feature>
<dbReference type="RefSeq" id="XP_010759225.1">
    <property type="nucleotide sequence ID" value="XM_010760923.1"/>
</dbReference>
<dbReference type="InParanoid" id="C1G9E9"/>
<dbReference type="OMA" id="PCTCAIS"/>
<dbReference type="InterPro" id="IPR003105">
    <property type="entry name" value="SRA_YDG"/>
</dbReference>
<dbReference type="EMBL" id="KN275960">
    <property type="protein sequence ID" value="EEH47801.2"/>
    <property type="molecule type" value="Genomic_DNA"/>
</dbReference>
<comment type="subcellular location">
    <subcellularLocation>
        <location evidence="2">Nucleus</location>
    </subcellularLocation>
</comment>